<dbReference type="RefSeq" id="WP_195384194.1">
    <property type="nucleotide sequence ID" value="NZ_BAABXT010000001.1"/>
</dbReference>
<proteinExistence type="predicted"/>
<dbReference type="Proteomes" id="UP001211173">
    <property type="component" value="Unassembled WGS sequence"/>
</dbReference>
<evidence type="ECO:0000313" key="1">
    <source>
        <dbReference type="EMBL" id="MDB7933829.1"/>
    </source>
</evidence>
<dbReference type="EMBL" id="JAQLWV010000017">
    <property type="protein sequence ID" value="MDB7933829.1"/>
    <property type="molecule type" value="Genomic_DNA"/>
</dbReference>
<evidence type="ECO:0000313" key="2">
    <source>
        <dbReference type="Proteomes" id="UP001211173"/>
    </source>
</evidence>
<gene>
    <name evidence="1" type="ORF">PNE06_12175</name>
</gene>
<comment type="caution">
    <text evidence="1">The sequence shown here is derived from an EMBL/GenBank/DDBJ whole genome shotgun (WGS) entry which is preliminary data.</text>
</comment>
<protein>
    <submittedName>
        <fullName evidence="1">Uncharacterized protein</fullName>
    </submittedName>
</protein>
<dbReference type="AlphaFoldDB" id="A0AAW6CD61"/>
<organism evidence="1 2">
    <name type="scientific">Flavonifractor plautii</name>
    <name type="common">Fusobacterium plautii</name>
    <dbReference type="NCBI Taxonomy" id="292800"/>
    <lineage>
        <taxon>Bacteria</taxon>
        <taxon>Bacillati</taxon>
        <taxon>Bacillota</taxon>
        <taxon>Clostridia</taxon>
        <taxon>Eubacteriales</taxon>
        <taxon>Oscillospiraceae</taxon>
        <taxon>Flavonifractor</taxon>
    </lineage>
</organism>
<name>A0AAW6CD61_FLAPL</name>
<reference evidence="1" key="1">
    <citation type="submission" date="2023-01" db="EMBL/GenBank/DDBJ databases">
        <title>Human gut microbiome strain richness.</title>
        <authorList>
            <person name="Chen-Liaw A."/>
        </authorList>
    </citation>
    <scope>NUCLEOTIDE SEQUENCE</scope>
    <source>
        <strain evidence="1">1001287st1_F4_1001285I_161205</strain>
    </source>
</reference>
<sequence length="218" mass="24550">MGGKEIIIPAEFESVFQGIKLTEREIGFLIWMAGWDRYTITNLQSVIQKVRAKAIGDVIQPSNEPPPCYQPDGGSCAYQCYDGDDEPIDKCKECPLCYSDKQRHHTPPNEPLTLGLVDKYGAPLYAGDTVTADKFFMYAIRYGSHNVNPKQCEPAYQVGWYLEIVWALYNEDKTYIGHTEALYDIGGVAARYPAHCADTTEGVQNLLFYKHRPPEVSP</sequence>
<accession>A0AAW6CD61</accession>